<gene>
    <name evidence="1" type="ORF">H9789_11760</name>
</gene>
<proteinExistence type="predicted"/>
<evidence type="ECO:0000313" key="2">
    <source>
        <dbReference type="Proteomes" id="UP000823865"/>
    </source>
</evidence>
<dbReference type="AlphaFoldDB" id="A0A9E2P4Y3"/>
<sequence>MKILYVHGFNGSPEGHSYSLLKKHLPEGCGLIGMNYNQNDCDVALKQIQETIQKESIDLVIGCSLGGFLALLAEGVERFVVNPCYLPSIELPKLKTQNGLPTASTEMVDTYEPFEYKWRYLPQSDKERIHCFIGNADELFGEKYYYDIQDDLGRPPRMLYSGHHLSESAAETLCCLIAQKEIDRSPNHKASNKMTEAILRDAHKYSCNHEEFINRSEYCGCFSCCRVFPSYEIKNYIKDMGGKTALCPYCDTDALLPQSGPYELSEVLLRKMNKRWF</sequence>
<dbReference type="SUPFAM" id="SSF53474">
    <property type="entry name" value="alpha/beta-Hydrolases"/>
    <property type="match status" value="1"/>
</dbReference>
<dbReference type="Gene3D" id="3.40.50.1820">
    <property type="entry name" value="alpha/beta hydrolase"/>
    <property type="match status" value="1"/>
</dbReference>
<reference evidence="1" key="1">
    <citation type="journal article" date="2021" name="PeerJ">
        <title>Extensive microbial diversity within the chicken gut microbiome revealed by metagenomics and culture.</title>
        <authorList>
            <person name="Gilroy R."/>
            <person name="Ravi A."/>
            <person name="Getino M."/>
            <person name="Pursley I."/>
            <person name="Horton D.L."/>
            <person name="Alikhan N.F."/>
            <person name="Baker D."/>
            <person name="Gharbi K."/>
            <person name="Hall N."/>
            <person name="Watson M."/>
            <person name="Adriaenssens E.M."/>
            <person name="Foster-Nyarko E."/>
            <person name="Jarju S."/>
            <person name="Secka A."/>
            <person name="Antonio M."/>
            <person name="Oren A."/>
            <person name="Chaudhuri R.R."/>
            <person name="La Ragione R."/>
            <person name="Hildebrand F."/>
            <person name="Pallen M.J."/>
        </authorList>
    </citation>
    <scope>NUCLEOTIDE SEQUENCE</scope>
    <source>
        <strain evidence="1">G3-2149</strain>
    </source>
</reference>
<comment type="caution">
    <text evidence="1">The sequence shown here is derived from an EMBL/GenBank/DDBJ whole genome shotgun (WGS) entry which is preliminary data.</text>
</comment>
<protein>
    <recommendedName>
        <fullName evidence="3">Alpha/beta hydrolase family protein</fullName>
    </recommendedName>
</protein>
<dbReference type="InterPro" id="IPR008886">
    <property type="entry name" value="UPF0227/Esterase_YqiA"/>
</dbReference>
<dbReference type="Proteomes" id="UP000823865">
    <property type="component" value="Unassembled WGS sequence"/>
</dbReference>
<evidence type="ECO:0008006" key="3">
    <source>
        <dbReference type="Google" id="ProtNLM"/>
    </source>
</evidence>
<evidence type="ECO:0000313" key="1">
    <source>
        <dbReference type="EMBL" id="MBU3854465.1"/>
    </source>
</evidence>
<dbReference type="Pfam" id="PF05728">
    <property type="entry name" value="UPF0227"/>
    <property type="match status" value="1"/>
</dbReference>
<dbReference type="EMBL" id="JAHLFU010000237">
    <property type="protein sequence ID" value="MBU3854465.1"/>
    <property type="molecule type" value="Genomic_DNA"/>
</dbReference>
<name>A0A9E2P4Y3_9BACT</name>
<accession>A0A9E2P4Y3</accession>
<organism evidence="1 2">
    <name type="scientific">Candidatus Paraprevotella stercoravium</name>
    <dbReference type="NCBI Taxonomy" id="2838725"/>
    <lineage>
        <taxon>Bacteria</taxon>
        <taxon>Pseudomonadati</taxon>
        <taxon>Bacteroidota</taxon>
        <taxon>Bacteroidia</taxon>
        <taxon>Bacteroidales</taxon>
        <taxon>Prevotellaceae</taxon>
        <taxon>Paraprevotella</taxon>
    </lineage>
</organism>
<dbReference type="InterPro" id="IPR029058">
    <property type="entry name" value="AB_hydrolase_fold"/>
</dbReference>
<reference evidence="1" key="2">
    <citation type="submission" date="2021-04" db="EMBL/GenBank/DDBJ databases">
        <authorList>
            <person name="Gilroy R."/>
        </authorList>
    </citation>
    <scope>NUCLEOTIDE SEQUENCE</scope>
    <source>
        <strain evidence="1">G3-2149</strain>
    </source>
</reference>